<dbReference type="InterPro" id="IPR027417">
    <property type="entry name" value="P-loop_NTPase"/>
</dbReference>
<dbReference type="HOGENOM" id="CLU_114480_0_0_5"/>
<dbReference type="InterPro" id="IPR038727">
    <property type="entry name" value="NadR/Ttd14_AAA_dom"/>
</dbReference>
<gene>
    <name evidence="2" type="ordered locus">Plav_3245</name>
</gene>
<proteinExistence type="predicted"/>
<keyword evidence="3" id="KW-1185">Reference proteome</keyword>
<organism evidence="2 3">
    <name type="scientific">Parvibaculum lavamentivorans (strain DS-1 / DSM 13023 / NCIMB 13966)</name>
    <dbReference type="NCBI Taxonomy" id="402881"/>
    <lineage>
        <taxon>Bacteria</taxon>
        <taxon>Pseudomonadati</taxon>
        <taxon>Pseudomonadota</taxon>
        <taxon>Alphaproteobacteria</taxon>
        <taxon>Hyphomicrobiales</taxon>
        <taxon>Parvibaculaceae</taxon>
        <taxon>Parvibaculum</taxon>
    </lineage>
</organism>
<dbReference type="SUPFAM" id="SSF52540">
    <property type="entry name" value="P-loop containing nucleoside triphosphate hydrolases"/>
    <property type="match status" value="1"/>
</dbReference>
<name>A7HY67_PARL1</name>
<protein>
    <recommendedName>
        <fullName evidence="1">NadR/Ttd14 AAA domain-containing protein</fullName>
    </recommendedName>
</protein>
<reference evidence="2 3" key="1">
    <citation type="journal article" date="2011" name="Stand. Genomic Sci.">
        <title>Complete genome sequence of Parvibaculum lavamentivorans type strain (DS-1(T)).</title>
        <authorList>
            <person name="Schleheck D."/>
            <person name="Weiss M."/>
            <person name="Pitluck S."/>
            <person name="Bruce D."/>
            <person name="Land M.L."/>
            <person name="Han S."/>
            <person name="Saunders E."/>
            <person name="Tapia R."/>
            <person name="Detter C."/>
            <person name="Brettin T."/>
            <person name="Han J."/>
            <person name="Woyke T."/>
            <person name="Goodwin L."/>
            <person name="Pennacchio L."/>
            <person name="Nolan M."/>
            <person name="Cook A.M."/>
            <person name="Kjelleberg S."/>
            <person name="Thomas T."/>
        </authorList>
    </citation>
    <scope>NUCLEOTIDE SEQUENCE [LARGE SCALE GENOMIC DNA]</scope>
    <source>
        <strain evidence="3">DS-1 / DSM 13023 / NCIMB 13966</strain>
    </source>
</reference>
<evidence type="ECO:0000313" key="3">
    <source>
        <dbReference type="Proteomes" id="UP000006377"/>
    </source>
</evidence>
<accession>A7HY67</accession>
<dbReference type="AlphaFoldDB" id="A7HY67"/>
<dbReference type="KEGG" id="pla:Plav_3245"/>
<evidence type="ECO:0000259" key="1">
    <source>
        <dbReference type="Pfam" id="PF13521"/>
    </source>
</evidence>
<sequence length="183" mass="20612">MKTYRPNFFVVTGGPGAGKTSLINALADYGHLHVEEAGRRIIREQKLSGGNATHDGDRVAYRELMFEHAIESYRRMTTETSVVFFDRGFPDLAGYSRLIGESVPPDIERAIALQRYNNLVFIAPPWKDIYAADTERRQDFAEGVTTHDAIRDAYQQAGYELIELPKASIESRVDFVLARANTL</sequence>
<dbReference type="Proteomes" id="UP000006377">
    <property type="component" value="Chromosome"/>
</dbReference>
<feature type="domain" description="NadR/Ttd14 AAA" evidence="1">
    <location>
        <begin position="9"/>
        <end position="172"/>
    </location>
</feature>
<evidence type="ECO:0000313" key="2">
    <source>
        <dbReference type="EMBL" id="ABS64850.1"/>
    </source>
</evidence>
<dbReference type="RefSeq" id="WP_012112178.1">
    <property type="nucleotide sequence ID" value="NC_009719.1"/>
</dbReference>
<dbReference type="Gene3D" id="3.40.50.300">
    <property type="entry name" value="P-loop containing nucleotide triphosphate hydrolases"/>
    <property type="match status" value="1"/>
</dbReference>
<dbReference type="eggNOG" id="COG3911">
    <property type="taxonomic scope" value="Bacteria"/>
</dbReference>
<dbReference type="Pfam" id="PF13521">
    <property type="entry name" value="AAA_28"/>
    <property type="match status" value="1"/>
</dbReference>
<dbReference type="EMBL" id="CP000774">
    <property type="protein sequence ID" value="ABS64850.1"/>
    <property type="molecule type" value="Genomic_DNA"/>
</dbReference>